<name>A0A806X8H5_9ENTR</name>
<evidence type="ECO:0000259" key="2">
    <source>
        <dbReference type="PROSITE" id="PS50943"/>
    </source>
</evidence>
<reference evidence="4" key="1">
    <citation type="submission" date="2015-10" db="EMBL/GenBank/DDBJ databases">
        <title>Complete Genome Sequencing of Klebsiella sp. strain G5.</title>
        <authorList>
            <person name="Chan K.-G."/>
            <person name="Chen J.-W."/>
        </authorList>
    </citation>
    <scope>NUCLEOTIDE SEQUENCE [LARGE SCALE GENOMIC DNA]</scope>
    <source>
        <strain evidence="4">G5</strain>
    </source>
</reference>
<dbReference type="RefSeq" id="WP_062740640.1">
    <property type="nucleotide sequence ID" value="NZ_CP012871.1"/>
</dbReference>
<keyword evidence="1" id="KW-0175">Coiled coil</keyword>
<evidence type="ECO:0000313" key="3">
    <source>
        <dbReference type="EMBL" id="ALR75923.1"/>
    </source>
</evidence>
<proteinExistence type="predicted"/>
<dbReference type="CDD" id="cd00093">
    <property type="entry name" value="HTH_XRE"/>
    <property type="match status" value="1"/>
</dbReference>
<dbReference type="AlphaFoldDB" id="A0A806X8H5"/>
<protein>
    <submittedName>
        <fullName evidence="3">DNA-binding protein</fullName>
    </submittedName>
</protein>
<feature type="coiled-coil region" evidence="1">
    <location>
        <begin position="9"/>
        <end position="36"/>
    </location>
</feature>
<dbReference type="InterPro" id="IPR010982">
    <property type="entry name" value="Lambda_DNA-bd_dom_sf"/>
</dbReference>
<dbReference type="GO" id="GO:0003677">
    <property type="term" value="F:DNA binding"/>
    <property type="evidence" value="ECO:0007669"/>
    <property type="project" value="UniProtKB-KW"/>
</dbReference>
<evidence type="ECO:0000313" key="4">
    <source>
        <dbReference type="Proteomes" id="UP000069162"/>
    </source>
</evidence>
<keyword evidence="3" id="KW-0238">DNA-binding</keyword>
<dbReference type="KEGG" id="kle:AO703_06290"/>
<dbReference type="SMART" id="SM00530">
    <property type="entry name" value="HTH_XRE"/>
    <property type="match status" value="1"/>
</dbReference>
<sequence>MASVYSDDYQRVIRALKKARKERRITQAQLAEALGKPQSFIAKVESGERRLDVVEFVHLSRLVGVVPEVVLDGIGKNIRLLEPADK</sequence>
<organism evidence="3 4">
    <name type="scientific">[Enterobacter] lignolyticus</name>
    <dbReference type="NCBI Taxonomy" id="1334193"/>
    <lineage>
        <taxon>Bacteria</taxon>
        <taxon>Pseudomonadati</taxon>
        <taxon>Pseudomonadota</taxon>
        <taxon>Gammaproteobacteria</taxon>
        <taxon>Enterobacterales</taxon>
        <taxon>Enterobacteriaceae</taxon>
        <taxon>Pluralibacter</taxon>
    </lineage>
</organism>
<evidence type="ECO:0000256" key="1">
    <source>
        <dbReference type="SAM" id="Coils"/>
    </source>
</evidence>
<feature type="domain" description="HTH cro/C1-type" evidence="2">
    <location>
        <begin position="16"/>
        <end position="69"/>
    </location>
</feature>
<dbReference type="InterPro" id="IPR001387">
    <property type="entry name" value="Cro/C1-type_HTH"/>
</dbReference>
<dbReference type="Gene3D" id="1.10.260.40">
    <property type="entry name" value="lambda repressor-like DNA-binding domains"/>
    <property type="match status" value="1"/>
</dbReference>
<dbReference type="OrthoDB" id="9803379at2"/>
<accession>A0A806X8H5</accession>
<dbReference type="Proteomes" id="UP000069162">
    <property type="component" value="Chromosome"/>
</dbReference>
<dbReference type="EMBL" id="CP012871">
    <property type="protein sequence ID" value="ALR75923.1"/>
    <property type="molecule type" value="Genomic_DNA"/>
</dbReference>
<dbReference type="PROSITE" id="PS50943">
    <property type="entry name" value="HTH_CROC1"/>
    <property type="match status" value="1"/>
</dbReference>
<dbReference type="Pfam" id="PF01381">
    <property type="entry name" value="HTH_3"/>
    <property type="match status" value="1"/>
</dbReference>
<dbReference type="SUPFAM" id="SSF47413">
    <property type="entry name" value="lambda repressor-like DNA-binding domains"/>
    <property type="match status" value="1"/>
</dbReference>
<gene>
    <name evidence="3" type="ORF">AO703_06290</name>
</gene>